<dbReference type="EMBL" id="CP093351">
    <property type="protein sequence ID" value="WOH15170.1"/>
    <property type="molecule type" value="Genomic_DNA"/>
</dbReference>
<dbReference type="Proteomes" id="UP000077755">
    <property type="component" value="Chromosome 9"/>
</dbReference>
<feature type="compositionally biased region" description="Basic and acidic residues" evidence="1">
    <location>
        <begin position="78"/>
        <end position="87"/>
    </location>
</feature>
<keyword evidence="4" id="KW-1185">Reference proteome</keyword>
<dbReference type="AlphaFoldDB" id="A0A175YFC5"/>
<evidence type="ECO:0000313" key="4">
    <source>
        <dbReference type="Proteomes" id="UP000077755"/>
    </source>
</evidence>
<feature type="region of interest" description="Disordered" evidence="1">
    <location>
        <begin position="142"/>
        <end position="180"/>
    </location>
</feature>
<organism evidence="2">
    <name type="scientific">Daucus carota subsp. sativus</name>
    <name type="common">Carrot</name>
    <dbReference type="NCBI Taxonomy" id="79200"/>
    <lineage>
        <taxon>Eukaryota</taxon>
        <taxon>Viridiplantae</taxon>
        <taxon>Streptophyta</taxon>
        <taxon>Embryophyta</taxon>
        <taxon>Tracheophyta</taxon>
        <taxon>Spermatophyta</taxon>
        <taxon>Magnoliopsida</taxon>
        <taxon>eudicotyledons</taxon>
        <taxon>Gunneridae</taxon>
        <taxon>Pentapetalae</taxon>
        <taxon>asterids</taxon>
        <taxon>campanulids</taxon>
        <taxon>Apiales</taxon>
        <taxon>Apiaceae</taxon>
        <taxon>Apioideae</taxon>
        <taxon>Scandiceae</taxon>
        <taxon>Daucinae</taxon>
        <taxon>Daucus</taxon>
        <taxon>Daucus sect. Daucus</taxon>
    </lineage>
</organism>
<evidence type="ECO:0000313" key="3">
    <source>
        <dbReference type="EMBL" id="WOH15170.1"/>
    </source>
</evidence>
<gene>
    <name evidence="2" type="ORF">DCAR_029933</name>
    <name evidence="3" type="ORF">DCAR_0934707</name>
</gene>
<accession>A0A175YFC5</accession>
<evidence type="ECO:0000313" key="2">
    <source>
        <dbReference type="EMBL" id="KZM82364.1"/>
    </source>
</evidence>
<name>A0A175YFC5_DAUCS</name>
<dbReference type="Gramene" id="KZM82364">
    <property type="protein sequence ID" value="KZM82364"/>
    <property type="gene ID" value="DCAR_029933"/>
</dbReference>
<feature type="compositionally biased region" description="Polar residues" evidence="1">
    <location>
        <begin position="142"/>
        <end position="155"/>
    </location>
</feature>
<feature type="compositionally biased region" description="Polar residues" evidence="1">
    <location>
        <begin position="66"/>
        <end position="76"/>
    </location>
</feature>
<protein>
    <submittedName>
        <fullName evidence="2">Uncharacterized protein</fullName>
    </submittedName>
</protein>
<dbReference type="EMBL" id="LNRQ01000009">
    <property type="protein sequence ID" value="KZM82364.1"/>
    <property type="molecule type" value="Genomic_DNA"/>
</dbReference>
<feature type="region of interest" description="Disordered" evidence="1">
    <location>
        <begin position="63"/>
        <end position="104"/>
    </location>
</feature>
<evidence type="ECO:0000256" key="1">
    <source>
        <dbReference type="SAM" id="MobiDB-lite"/>
    </source>
</evidence>
<proteinExistence type="predicted"/>
<reference evidence="3" key="2">
    <citation type="submission" date="2022-03" db="EMBL/GenBank/DDBJ databases">
        <title>Draft title - Genomic analysis of global carrot germplasm unveils the trajectory of domestication and the origin of high carotenoid orange carrot.</title>
        <authorList>
            <person name="Iorizzo M."/>
            <person name="Ellison S."/>
            <person name="Senalik D."/>
            <person name="Macko-Podgorni A."/>
            <person name="Grzebelus D."/>
            <person name="Bostan H."/>
            <person name="Rolling W."/>
            <person name="Curaba J."/>
            <person name="Simon P."/>
        </authorList>
    </citation>
    <scope>NUCLEOTIDE SEQUENCE</scope>
    <source>
        <tissue evidence="3">Leaf</tissue>
    </source>
</reference>
<reference evidence="2" key="1">
    <citation type="journal article" date="2016" name="Nat. Genet.">
        <title>A high-quality carrot genome assembly provides new insights into carotenoid accumulation and asterid genome evolution.</title>
        <authorList>
            <person name="Iorizzo M."/>
            <person name="Ellison S."/>
            <person name="Senalik D."/>
            <person name="Zeng P."/>
            <person name="Satapoomin P."/>
            <person name="Huang J."/>
            <person name="Bowman M."/>
            <person name="Iovene M."/>
            <person name="Sanseverino W."/>
            <person name="Cavagnaro P."/>
            <person name="Yildiz M."/>
            <person name="Macko-Podgorni A."/>
            <person name="Moranska E."/>
            <person name="Grzebelus E."/>
            <person name="Grzebelus D."/>
            <person name="Ashrafi H."/>
            <person name="Zheng Z."/>
            <person name="Cheng S."/>
            <person name="Spooner D."/>
            <person name="Van Deynze A."/>
            <person name="Simon P."/>
        </authorList>
    </citation>
    <scope>NUCLEOTIDE SEQUENCE [LARGE SCALE GENOMIC DNA]</scope>
    <source>
        <tissue evidence="2">Leaf</tissue>
    </source>
</reference>
<sequence>MNTLMNLSFVDKVGFHKLLHATTCLKCGSAKAGTMPLCVAPGVRIVLFIDCQKDITLSTEKAHGSGSMNIRDTNSTDTEDHMFEDGSSHGLHSGNHHNRSRYSMENEEESRLVLYGHDCVQDHLIHSSSRNRAFVEARGSGSMNIRDTDSTNTEEQIFEDGPSHGVPSGHNHNHSSISVECEEESRLASYGHDCMQDHVIHSSSRNGAVEEARGSVLRI</sequence>